<sequence length="58" mass="6755">MSTVKNQKMKTWLVNRIKKWMFFALIGCLAYFVGYSWGHRNQTSRLPASPPVIQAPKQ</sequence>
<accession>A0ABY4CAY9</accession>
<evidence type="ECO:0000313" key="2">
    <source>
        <dbReference type="Proteomes" id="UP000830116"/>
    </source>
</evidence>
<gene>
    <name evidence="1" type="ORF">MNR06_03905</name>
</gene>
<reference evidence="1" key="1">
    <citation type="submission" date="2022-03" db="EMBL/GenBank/DDBJ databases">
        <title>Genome Identification and Characterization of new species Bdellovibrio reynosense LBG001 sp. nov. from a Mexico soil sample.</title>
        <authorList>
            <person name="Camilli A."/>
            <person name="Ajao Y."/>
            <person name="Guo X."/>
        </authorList>
    </citation>
    <scope>NUCLEOTIDE SEQUENCE</scope>
    <source>
        <strain evidence="1">LBG001</strain>
    </source>
</reference>
<organism evidence="1 2">
    <name type="scientific">Bdellovibrio reynosensis</name>
    <dbReference type="NCBI Taxonomy" id="2835041"/>
    <lineage>
        <taxon>Bacteria</taxon>
        <taxon>Pseudomonadati</taxon>
        <taxon>Bdellovibrionota</taxon>
        <taxon>Bdellovibrionia</taxon>
        <taxon>Bdellovibrionales</taxon>
        <taxon>Pseudobdellovibrionaceae</taxon>
        <taxon>Bdellovibrio</taxon>
    </lineage>
</organism>
<protein>
    <submittedName>
        <fullName evidence="1">Uncharacterized protein</fullName>
    </submittedName>
</protein>
<dbReference type="Proteomes" id="UP000830116">
    <property type="component" value="Chromosome"/>
</dbReference>
<evidence type="ECO:0000313" key="1">
    <source>
        <dbReference type="EMBL" id="UOF02097.1"/>
    </source>
</evidence>
<dbReference type="RefSeq" id="WP_243538775.1">
    <property type="nucleotide sequence ID" value="NZ_CP093442.1"/>
</dbReference>
<proteinExistence type="predicted"/>
<dbReference type="EMBL" id="CP093442">
    <property type="protein sequence ID" value="UOF02097.1"/>
    <property type="molecule type" value="Genomic_DNA"/>
</dbReference>
<keyword evidence="2" id="KW-1185">Reference proteome</keyword>
<name>A0ABY4CAY9_9BACT</name>